<protein>
    <submittedName>
        <fullName evidence="1">RidA family protein</fullName>
    </submittedName>
</protein>
<dbReference type="PANTHER" id="PTHR11803:SF39">
    <property type="entry name" value="2-IMINOBUTANOATE_2-IMINOPROPANOATE DEAMINASE"/>
    <property type="match status" value="1"/>
</dbReference>
<comment type="caution">
    <text evidence="1">The sequence shown here is derived from an EMBL/GenBank/DDBJ whole genome shotgun (WGS) entry which is preliminary data.</text>
</comment>
<dbReference type="InterPro" id="IPR006175">
    <property type="entry name" value="YjgF/YER057c/UK114"/>
</dbReference>
<gene>
    <name evidence="1" type="ORF">GCM10023165_35900</name>
</gene>
<dbReference type="Pfam" id="PF01042">
    <property type="entry name" value="Ribonuc_L-PSP"/>
    <property type="match status" value="1"/>
</dbReference>
<organism evidence="1 2">
    <name type="scientific">Variovorax defluvii</name>
    <dbReference type="NCBI Taxonomy" id="913761"/>
    <lineage>
        <taxon>Bacteria</taxon>
        <taxon>Pseudomonadati</taxon>
        <taxon>Pseudomonadota</taxon>
        <taxon>Betaproteobacteria</taxon>
        <taxon>Burkholderiales</taxon>
        <taxon>Comamonadaceae</taxon>
        <taxon>Variovorax</taxon>
    </lineage>
</organism>
<name>A0ABP8I1T2_9BURK</name>
<sequence>MTKEIVDCGKLDEAIAAKKIPLSCATKGNGLVFVSGLPPVDFKTGVVVRGDILVQTRQSLENVKYALEQAGSSMDKVLKATVFIANSAYFNDVNKIYAEYFPHNPPARTFVTVGSWPWEFDIEIEAIALA</sequence>
<accession>A0ABP8I1T2</accession>
<reference evidence="2" key="1">
    <citation type="journal article" date="2019" name="Int. J. Syst. Evol. Microbiol.">
        <title>The Global Catalogue of Microorganisms (GCM) 10K type strain sequencing project: providing services to taxonomists for standard genome sequencing and annotation.</title>
        <authorList>
            <consortium name="The Broad Institute Genomics Platform"/>
            <consortium name="The Broad Institute Genome Sequencing Center for Infectious Disease"/>
            <person name="Wu L."/>
            <person name="Ma J."/>
        </authorList>
    </citation>
    <scope>NUCLEOTIDE SEQUENCE [LARGE SCALE GENOMIC DNA]</scope>
    <source>
        <strain evidence="2">JCM 17804</strain>
    </source>
</reference>
<dbReference type="SUPFAM" id="SSF55298">
    <property type="entry name" value="YjgF-like"/>
    <property type="match status" value="1"/>
</dbReference>
<dbReference type="PANTHER" id="PTHR11803">
    <property type="entry name" value="2-IMINOBUTANOATE/2-IMINOPROPANOATE DEAMINASE RIDA"/>
    <property type="match status" value="1"/>
</dbReference>
<evidence type="ECO:0000313" key="1">
    <source>
        <dbReference type="EMBL" id="GAA4349266.1"/>
    </source>
</evidence>
<proteinExistence type="predicted"/>
<dbReference type="InterPro" id="IPR035959">
    <property type="entry name" value="RutC-like_sf"/>
</dbReference>
<evidence type="ECO:0000313" key="2">
    <source>
        <dbReference type="Proteomes" id="UP001500975"/>
    </source>
</evidence>
<dbReference type="CDD" id="cd00448">
    <property type="entry name" value="YjgF_YER057c_UK114_family"/>
    <property type="match status" value="1"/>
</dbReference>
<dbReference type="RefSeq" id="WP_345539624.1">
    <property type="nucleotide sequence ID" value="NZ_BAABGJ010000058.1"/>
</dbReference>
<dbReference type="EMBL" id="BAABGJ010000058">
    <property type="protein sequence ID" value="GAA4349266.1"/>
    <property type="molecule type" value="Genomic_DNA"/>
</dbReference>
<dbReference type="Gene3D" id="3.30.1330.40">
    <property type="entry name" value="RutC-like"/>
    <property type="match status" value="1"/>
</dbReference>
<keyword evidence="2" id="KW-1185">Reference proteome</keyword>
<dbReference type="Proteomes" id="UP001500975">
    <property type="component" value="Unassembled WGS sequence"/>
</dbReference>